<dbReference type="EMBL" id="BLLS01000186">
    <property type="protein sequence ID" value="GFH88322.1"/>
    <property type="molecule type" value="Genomic_DNA"/>
</dbReference>
<dbReference type="Proteomes" id="UP000491181">
    <property type="component" value="Unassembled WGS sequence"/>
</dbReference>
<gene>
    <name evidence="2" type="ORF">IMSAGC001_03764</name>
</gene>
<protein>
    <recommendedName>
        <fullName evidence="1">Restriction endonuclease type I HsdR N-terminal domain-containing protein</fullName>
    </recommendedName>
</protein>
<evidence type="ECO:0000313" key="2">
    <source>
        <dbReference type="EMBL" id="GFH88322.1"/>
    </source>
</evidence>
<sequence length="103" mass="11961">MKQFSEATRVQMPAMVHLTRIGYTYFGKLSEDKNGTVYDGDTNILLQVFERQFKNLNPGHEGEFLQVLKDIRKELNDDDLGRGFYNRLKAVSPVKLIDFDNME</sequence>
<dbReference type="GO" id="GO:0009307">
    <property type="term" value="P:DNA restriction-modification system"/>
    <property type="evidence" value="ECO:0007669"/>
    <property type="project" value="UniProtKB-KW"/>
</dbReference>
<evidence type="ECO:0000259" key="1">
    <source>
        <dbReference type="Pfam" id="PF04313"/>
    </source>
</evidence>
<organism evidence="2 3">
    <name type="scientific">Bacteroides acidifaciens</name>
    <dbReference type="NCBI Taxonomy" id="85831"/>
    <lineage>
        <taxon>Bacteria</taxon>
        <taxon>Pseudomonadati</taxon>
        <taxon>Bacteroidota</taxon>
        <taxon>Bacteroidia</taxon>
        <taxon>Bacteroidales</taxon>
        <taxon>Bacteroidaceae</taxon>
        <taxon>Bacteroides</taxon>
    </lineage>
</organism>
<dbReference type="GO" id="GO:0009035">
    <property type="term" value="F:type I site-specific deoxyribonuclease activity"/>
    <property type="evidence" value="ECO:0007669"/>
    <property type="project" value="UniProtKB-EC"/>
</dbReference>
<dbReference type="InterPro" id="IPR007409">
    <property type="entry name" value="Restrct_endonuc_type1_HsdR_N"/>
</dbReference>
<name>A0A7J0A863_9BACE</name>
<dbReference type="GO" id="GO:0003677">
    <property type="term" value="F:DNA binding"/>
    <property type="evidence" value="ECO:0007669"/>
    <property type="project" value="UniProtKB-KW"/>
</dbReference>
<evidence type="ECO:0000313" key="3">
    <source>
        <dbReference type="Proteomes" id="UP000491181"/>
    </source>
</evidence>
<reference evidence="2 3" key="1">
    <citation type="journal article" date="2020" name="Microbiome">
        <title>Single-cell genomics of uncultured bacteria reveals dietary fiber responders in the mouse gut microbiota.</title>
        <authorList>
            <person name="Chijiiwa R."/>
            <person name="Hosokawa M."/>
            <person name="Kogawa M."/>
            <person name="Nishikawa Y."/>
            <person name="Ide K."/>
            <person name="Sakanashi C."/>
            <person name="Takahashi K."/>
            <person name="Takeyama H."/>
        </authorList>
    </citation>
    <scope>NUCLEOTIDE SEQUENCE [LARGE SCALE GENOMIC DNA]</scope>
    <source>
        <strain evidence="2">IMSAGC_001</strain>
    </source>
</reference>
<dbReference type="Pfam" id="PF04313">
    <property type="entry name" value="HSDR_N"/>
    <property type="match status" value="1"/>
</dbReference>
<dbReference type="GO" id="GO:0005524">
    <property type="term" value="F:ATP binding"/>
    <property type="evidence" value="ECO:0007669"/>
    <property type="project" value="UniProtKB-KW"/>
</dbReference>
<comment type="caution">
    <text evidence="2">The sequence shown here is derived from an EMBL/GenBank/DDBJ whole genome shotgun (WGS) entry which is preliminary data.</text>
</comment>
<dbReference type="AlphaFoldDB" id="A0A7J0A863"/>
<accession>A0A7J0A863</accession>
<feature type="domain" description="Restriction endonuclease type I HsdR N-terminal" evidence="1">
    <location>
        <begin position="4"/>
        <end position="103"/>
    </location>
</feature>
<proteinExistence type="predicted"/>